<comment type="caution">
    <text evidence="3">The sequence shown here is derived from an EMBL/GenBank/DDBJ whole genome shotgun (WGS) entry which is preliminary data.</text>
</comment>
<organism evidence="3 4">
    <name type="scientific">Glomus cerebriforme</name>
    <dbReference type="NCBI Taxonomy" id="658196"/>
    <lineage>
        <taxon>Eukaryota</taxon>
        <taxon>Fungi</taxon>
        <taxon>Fungi incertae sedis</taxon>
        <taxon>Mucoromycota</taxon>
        <taxon>Glomeromycotina</taxon>
        <taxon>Glomeromycetes</taxon>
        <taxon>Glomerales</taxon>
        <taxon>Glomeraceae</taxon>
        <taxon>Glomus</taxon>
    </lineage>
</organism>
<feature type="compositionally biased region" description="Low complexity" evidence="1">
    <location>
        <begin position="55"/>
        <end position="66"/>
    </location>
</feature>
<proteinExistence type="predicted"/>
<reference evidence="3 4" key="1">
    <citation type="submission" date="2018-06" db="EMBL/GenBank/DDBJ databases">
        <title>Comparative genomics reveals the genomic features of Rhizophagus irregularis, R. cerebriforme, R. diaphanum and Gigaspora rosea, and their symbiotic lifestyle signature.</title>
        <authorList>
            <person name="Morin E."/>
            <person name="San Clemente H."/>
            <person name="Chen E.C.H."/>
            <person name="De La Providencia I."/>
            <person name="Hainaut M."/>
            <person name="Kuo A."/>
            <person name="Kohler A."/>
            <person name="Murat C."/>
            <person name="Tang N."/>
            <person name="Roy S."/>
            <person name="Loubradou J."/>
            <person name="Henrissat B."/>
            <person name="Grigoriev I.V."/>
            <person name="Corradi N."/>
            <person name="Roux C."/>
            <person name="Martin F.M."/>
        </authorList>
    </citation>
    <scope>NUCLEOTIDE SEQUENCE [LARGE SCALE GENOMIC DNA]</scope>
    <source>
        <strain evidence="3 4">DAOM 227022</strain>
    </source>
</reference>
<dbReference type="Pfam" id="PF12505">
    <property type="entry name" value="DUF3712"/>
    <property type="match status" value="2"/>
</dbReference>
<feature type="region of interest" description="Disordered" evidence="1">
    <location>
        <begin position="1"/>
        <end position="121"/>
    </location>
</feature>
<evidence type="ECO:0000313" key="4">
    <source>
        <dbReference type="Proteomes" id="UP000265703"/>
    </source>
</evidence>
<dbReference type="STRING" id="658196.A0A397TM77"/>
<dbReference type="PANTHER" id="PTHR35895:SF1">
    <property type="entry name" value="LIPID-BINDING SERUM GLYCOPROTEIN C-TERMINAL DOMAIN-CONTAINING PROTEIN"/>
    <property type="match status" value="1"/>
</dbReference>
<feature type="compositionally biased region" description="Polar residues" evidence="1">
    <location>
        <begin position="67"/>
        <end position="83"/>
    </location>
</feature>
<keyword evidence="2" id="KW-1133">Transmembrane helix</keyword>
<feature type="transmembrane region" description="Helical" evidence="2">
    <location>
        <begin position="137"/>
        <end position="157"/>
    </location>
</feature>
<dbReference type="Proteomes" id="UP000265703">
    <property type="component" value="Unassembled WGS sequence"/>
</dbReference>
<name>A0A397TM77_9GLOM</name>
<feature type="compositionally biased region" description="Polar residues" evidence="1">
    <location>
        <begin position="43"/>
        <end position="54"/>
    </location>
</feature>
<evidence type="ECO:0000313" key="3">
    <source>
        <dbReference type="EMBL" id="RIA99313.1"/>
    </source>
</evidence>
<protein>
    <submittedName>
        <fullName evidence="3">Uncharacterized protein</fullName>
    </submittedName>
</protein>
<dbReference type="InterPro" id="IPR046368">
    <property type="entry name" value="Tag1"/>
</dbReference>
<keyword evidence="2" id="KW-0472">Membrane</keyword>
<dbReference type="InterPro" id="IPR022185">
    <property type="entry name" value="DUF3712"/>
</dbReference>
<feature type="compositionally biased region" description="Polar residues" evidence="1">
    <location>
        <begin position="96"/>
        <end position="107"/>
    </location>
</feature>
<dbReference type="AlphaFoldDB" id="A0A397TM77"/>
<dbReference type="GO" id="GO:0000329">
    <property type="term" value="C:fungal-type vacuole membrane"/>
    <property type="evidence" value="ECO:0007669"/>
    <property type="project" value="InterPro"/>
</dbReference>
<evidence type="ECO:0000256" key="1">
    <source>
        <dbReference type="SAM" id="MobiDB-lite"/>
    </source>
</evidence>
<keyword evidence="4" id="KW-1185">Reference proteome</keyword>
<dbReference type="PANTHER" id="PTHR35895">
    <property type="entry name" value="CHROMOSOME 16, WHOLE GENOME SHOTGUN SEQUENCE"/>
    <property type="match status" value="1"/>
</dbReference>
<evidence type="ECO:0000256" key="2">
    <source>
        <dbReference type="SAM" id="Phobius"/>
    </source>
</evidence>
<sequence>MSLKKDQIGTNNTNNDVERHSPPLSIPPVNKSNIDNEAYHDNISPSQQNDLSHFNNNDPYLYRNNNASRISQSSDDSARSNDNLFRDFNSFPTPPKNYQTYPQTTELHPSRDLDSEEINSNPAEQRKKSFFRNKKKSCAICCGIIILIIIIIIPITIKVIAPSIAQGAVTGSKLSFSNAKLTQLSEDEFLMSVSGEVTDTGPLKATIQVPDGVKVSWNQLLIGQLPLDTITAQPFVGAKIESSQTFKILNKTAFTEFNRFMLKEREFTWHLEGIASVKAAGLNLQGITLSKDVTMGGMQNFPSVKIDSFNAPAEHPDGGIEIEINSTLGNPSPINVELGDLVFDVEYLGYIVGEVGATGVTLVSGDNKLDLKGRLIPQNSTDALAAVGDLFSKFITGQNATTNVIAKSVRPNNESAPISWLQSAFEGTRLSVVLQGGKDIKVINSVDINTLDLQFSTADPYTPLASSSSLTAGFSIPFGFPLEMKQISQQITMFDGDKELASLGSPFTAATGDSKSGKIETSFAPTPFKVASGSEAAFDDFSKRLTLDESVSLTMKGVANSIATTPVGDVEIQGIKFETQTKLAGIQGLKTKPAVVNSLVVTGGTAENMLINLSVGLFNPSNVKISMGDVVFDLNFQDQPMGKVIMQNFVLDRGENNVNVTAQFGPQGDAANKAGRELLDNFIIGKSNTVGIKGSTQSTPIASLQKALAALELTTSMPGLNTPKPIIEQARFAIGLDTIFDSKGTASIDAFNPFDTTIKFLKIQSDIQVQNDEIGNINQDLSADPVIIPSGKTVTTKDFDLNLKITGAAIKSLFESLAGNLKTNIAATIEVAIGDFITEIDYSQNDVPTSLGKGAQ</sequence>
<dbReference type="EMBL" id="QKYT01000005">
    <property type="protein sequence ID" value="RIA99313.1"/>
    <property type="molecule type" value="Genomic_DNA"/>
</dbReference>
<keyword evidence="2" id="KW-0812">Transmembrane</keyword>
<dbReference type="OrthoDB" id="10039566at2759"/>
<accession>A0A397TM77</accession>
<gene>
    <name evidence="3" type="ORF">C1645_705566</name>
</gene>